<comment type="caution">
    <text evidence="1">The sequence shown here is derived from an EMBL/GenBank/DDBJ whole genome shotgun (WGS) entry which is preliminary data.</text>
</comment>
<proteinExistence type="predicted"/>
<dbReference type="EMBL" id="JBBMFK010000008">
    <property type="protein sequence ID" value="MEQ2443141.1"/>
    <property type="molecule type" value="Genomic_DNA"/>
</dbReference>
<organism evidence="1 2">
    <name type="scientific">Pseudoflavonifractor intestinihominis</name>
    <dbReference type="NCBI Taxonomy" id="3133171"/>
    <lineage>
        <taxon>Bacteria</taxon>
        <taxon>Bacillati</taxon>
        <taxon>Bacillota</taxon>
        <taxon>Clostridia</taxon>
        <taxon>Eubacteriales</taxon>
        <taxon>Oscillospiraceae</taxon>
        <taxon>Pseudoflavonifractor</taxon>
    </lineage>
</organism>
<keyword evidence="2" id="KW-1185">Reference proteome</keyword>
<dbReference type="Proteomes" id="UP001464378">
    <property type="component" value="Unassembled WGS sequence"/>
</dbReference>
<dbReference type="SUPFAM" id="SSF88713">
    <property type="entry name" value="Glycoside hydrolase/deacetylase"/>
    <property type="match status" value="1"/>
</dbReference>
<dbReference type="InterPro" id="IPR011330">
    <property type="entry name" value="Glyco_hydro/deAcase_b/a-brl"/>
</dbReference>
<evidence type="ECO:0000313" key="1">
    <source>
        <dbReference type="EMBL" id="MEQ2443141.1"/>
    </source>
</evidence>
<sequence length="123" mass="13545">MEISYHTRYLFSTILFSVRFPSPPPLGPRGGGPQGLEAVWDRDSLDWKDLPASEIVQRVTSKVQPGSIVLFHNAALHTPEALPTILETLLQEGYTFVPISQLILPGTCGTDYTIDHTGRQCPA</sequence>
<dbReference type="RefSeq" id="WP_349231449.1">
    <property type="nucleotide sequence ID" value="NZ_JBBMFK010000008.1"/>
</dbReference>
<accession>A0ABV1E9L9</accession>
<name>A0ABV1E9L9_9FIRM</name>
<evidence type="ECO:0000313" key="2">
    <source>
        <dbReference type="Proteomes" id="UP001464378"/>
    </source>
</evidence>
<gene>
    <name evidence="1" type="ORF">WMO64_06630</name>
</gene>
<protein>
    <recommendedName>
        <fullName evidence="3">NodB homology domain-containing protein</fullName>
    </recommendedName>
</protein>
<evidence type="ECO:0008006" key="3">
    <source>
        <dbReference type="Google" id="ProtNLM"/>
    </source>
</evidence>
<dbReference type="Gene3D" id="3.20.20.370">
    <property type="entry name" value="Glycoside hydrolase/deacetylase"/>
    <property type="match status" value="1"/>
</dbReference>
<reference evidence="1 2" key="1">
    <citation type="submission" date="2024-03" db="EMBL/GenBank/DDBJ databases">
        <title>Human intestinal bacterial collection.</title>
        <authorList>
            <person name="Pauvert C."/>
            <person name="Hitch T.C.A."/>
            <person name="Clavel T."/>
        </authorList>
    </citation>
    <scope>NUCLEOTIDE SEQUENCE [LARGE SCALE GENOMIC DNA]</scope>
    <source>
        <strain evidence="1 2">CLA-AP-H29</strain>
    </source>
</reference>